<feature type="region of interest" description="Disordered" evidence="1">
    <location>
        <begin position="91"/>
        <end position="112"/>
    </location>
</feature>
<dbReference type="AlphaFoldDB" id="A0A9Q8SIW0"/>
<accession>A0A9Q8SIW0</accession>
<dbReference type="InterPro" id="IPR011650">
    <property type="entry name" value="Peptidase_M20_dimer"/>
</dbReference>
<dbReference type="GeneID" id="73336818"/>
<name>A0A9Q8SIW0_9PEZI</name>
<evidence type="ECO:0000313" key="3">
    <source>
        <dbReference type="EMBL" id="UQC77312.1"/>
    </source>
</evidence>
<dbReference type="SUPFAM" id="SSF55031">
    <property type="entry name" value="Bacterial exopeptidase dimerisation domain"/>
    <property type="match status" value="1"/>
</dbReference>
<feature type="compositionally biased region" description="Polar residues" evidence="1">
    <location>
        <begin position="166"/>
        <end position="179"/>
    </location>
</feature>
<feature type="region of interest" description="Disordered" evidence="1">
    <location>
        <begin position="413"/>
        <end position="438"/>
    </location>
</feature>
<sequence length="944" mass="101517">MVLSRSGDFFHSPAPHLHVVSRRTLIARLQLEPQCELNTFEWNTDARCSSFPNDLSIQSATGAHYGTKTADNTGSIRTWVRPTGSYLLRGTAGPPLPDSKQSPPLPGAPCQFAQRCIIPPNRPNEEAPKRPTLDRVSLSSSSSKFIHVCGSASASPIHPISRRKTPTTTKMAKQKSTPAASPAAGAQVDEASQTSQTSQQAQVAETSPAERILALLMPPPWARRLIFVALIFYITPFLLTHWIETDAGLGCWGSWKWVEELCAEFTKYIRNTKTPIFERDFMYLAIASIHERIRSPLLPDKHNTANTLAGIGNLHRTASAASVQITSIETRPVVGDTPPFGTVSSDGPHYATSSRRNSLTHLPHSHQEQGPSITGLIDLILISYSETHINSFKMDTSEDDFVLVSHADTHPTCTSTSPCSLAPASSSPSSSSPPPPPFLDEISSIVTDLADALWPVDKTIHDNPELGYREFIAHDTLVAFMRTQPGWKVTPSAYGMKTAWVAVWESGKKGPVVSFNVEMDCLPGIGHACGHNLIATASLTGALATSTLLARHALPGKLILYGTPAEEGGGGKIALLKAGAYNPSTCPGTGSPSRAPDINLISHPGIVTSTALMRTSAYTSLRLEYFGREAHAAANPWLGINALDALVVAYTSISVLRQQTRPGDVIQCNISDGGARPNIIHAYAAANFVVRSDTQPRLSELLKKVQRCFAAGAEATGATFKVTFTGAYKDHVPNRVLGRSYTRYFNALLGSGGDGDGDDDAPIPTDEDVDEIRGRTMASTDQGDISYAMPSLSVGFAIPPGKGGQGPHSPEFAEAAGTKVAFERSLRVGKGLAGVAVEVLTKEGMVDEVKAAWRRDMGGCRGPGYMVKTPIYFGVHVRTLDREICKQASGNFPPAKHQRIFLCMVNDQGEEIMIVQGPIKTPQYQNISHSHTNCFSSSIPPIPG</sequence>
<dbReference type="InterPro" id="IPR052030">
    <property type="entry name" value="Peptidase_M20/M20A_hydrolases"/>
</dbReference>
<dbReference type="FunFam" id="3.30.70.360:FF:000004">
    <property type="entry name" value="Peptidase M20 domain-containing protein 2"/>
    <property type="match status" value="1"/>
</dbReference>
<dbReference type="KEGG" id="clup:CLUP02_02779"/>
<feature type="compositionally biased region" description="Polar residues" evidence="1">
    <location>
        <begin position="351"/>
        <end position="360"/>
    </location>
</feature>
<dbReference type="PANTHER" id="PTHR30575">
    <property type="entry name" value="PEPTIDASE M20"/>
    <property type="match status" value="1"/>
</dbReference>
<dbReference type="Pfam" id="PF07687">
    <property type="entry name" value="M20_dimer"/>
    <property type="match status" value="1"/>
</dbReference>
<reference evidence="3" key="1">
    <citation type="journal article" date="2021" name="Mol. Plant Microbe Interact.">
        <title>Complete Genome Sequence of the Plant-Pathogenic Fungus Colletotrichum lupini.</title>
        <authorList>
            <person name="Baroncelli R."/>
            <person name="Pensec F."/>
            <person name="Da Lio D."/>
            <person name="Boufleur T."/>
            <person name="Vicente I."/>
            <person name="Sarrocco S."/>
            <person name="Picot A."/>
            <person name="Baraldi E."/>
            <person name="Sukno S."/>
            <person name="Thon M."/>
            <person name="Le Floch G."/>
        </authorList>
    </citation>
    <scope>NUCLEOTIDE SEQUENCE</scope>
    <source>
        <strain evidence="3">IMI 504893</strain>
    </source>
</reference>
<dbReference type="RefSeq" id="XP_049138951.1">
    <property type="nucleotide sequence ID" value="XM_049281808.1"/>
</dbReference>
<evidence type="ECO:0000313" key="4">
    <source>
        <dbReference type="Proteomes" id="UP000830671"/>
    </source>
</evidence>
<dbReference type="Gene3D" id="3.30.70.360">
    <property type="match status" value="1"/>
</dbReference>
<dbReference type="EMBL" id="CP019474">
    <property type="protein sequence ID" value="UQC77312.1"/>
    <property type="molecule type" value="Genomic_DNA"/>
</dbReference>
<organism evidence="3 4">
    <name type="scientific">Colletotrichum lupini</name>
    <dbReference type="NCBI Taxonomy" id="145971"/>
    <lineage>
        <taxon>Eukaryota</taxon>
        <taxon>Fungi</taxon>
        <taxon>Dikarya</taxon>
        <taxon>Ascomycota</taxon>
        <taxon>Pezizomycotina</taxon>
        <taxon>Sordariomycetes</taxon>
        <taxon>Hypocreomycetidae</taxon>
        <taxon>Glomerellales</taxon>
        <taxon>Glomerellaceae</taxon>
        <taxon>Colletotrichum</taxon>
        <taxon>Colletotrichum acutatum species complex</taxon>
    </lineage>
</organism>
<dbReference type="SUPFAM" id="SSF53187">
    <property type="entry name" value="Zn-dependent exopeptidases"/>
    <property type="match status" value="1"/>
</dbReference>
<dbReference type="InterPro" id="IPR036264">
    <property type="entry name" value="Bact_exopeptidase_dim_dom"/>
</dbReference>
<dbReference type="GO" id="GO:0016805">
    <property type="term" value="F:dipeptidase activity"/>
    <property type="evidence" value="ECO:0007669"/>
    <property type="project" value="TreeGrafter"/>
</dbReference>
<feature type="region of interest" description="Disordered" evidence="1">
    <location>
        <begin position="332"/>
        <end position="369"/>
    </location>
</feature>
<dbReference type="CDD" id="cd05672">
    <property type="entry name" value="M20_ACY1L2-like"/>
    <property type="match status" value="1"/>
</dbReference>
<proteinExistence type="predicted"/>
<protein>
    <submittedName>
        <fullName evidence="3">Amidohydrolase</fullName>
    </submittedName>
</protein>
<evidence type="ECO:0000259" key="2">
    <source>
        <dbReference type="Pfam" id="PF07687"/>
    </source>
</evidence>
<keyword evidence="4" id="KW-1185">Reference proteome</keyword>
<feature type="compositionally biased region" description="Low complexity" evidence="1">
    <location>
        <begin position="190"/>
        <end position="204"/>
    </location>
</feature>
<dbReference type="Proteomes" id="UP000830671">
    <property type="component" value="Chromosome 2"/>
</dbReference>
<feature type="compositionally biased region" description="Low complexity" evidence="1">
    <location>
        <begin position="413"/>
        <end position="430"/>
    </location>
</feature>
<feature type="domain" description="Peptidase M20 dimerisation" evidence="2">
    <location>
        <begin position="620"/>
        <end position="712"/>
    </location>
</feature>
<dbReference type="PANTHER" id="PTHR30575:SF4">
    <property type="entry name" value="PEPTIDASE M20 DOMAIN-CONTAINING PROTEIN 2"/>
    <property type="match status" value="1"/>
</dbReference>
<evidence type="ECO:0000256" key="1">
    <source>
        <dbReference type="SAM" id="MobiDB-lite"/>
    </source>
</evidence>
<gene>
    <name evidence="3" type="ORF">CLUP02_02779</name>
</gene>
<feature type="region of interest" description="Disordered" evidence="1">
    <location>
        <begin position="154"/>
        <end position="204"/>
    </location>
</feature>
<dbReference type="Gene3D" id="3.40.630.10">
    <property type="entry name" value="Zn peptidases"/>
    <property type="match status" value="1"/>
</dbReference>